<sequence length="410" mass="49215">MIVCEICGAPLEMIENDYICEEGHIIKDRMEVSSEILPAFVGKTINKEKPRKFLIKKYSEDYVNLLIYYVLFDDIKNYLGIKSTRYFDIFADTVKEMPGRALSKPLPIYPVLRALGYYSKRIEMEAEGKTYLYLDYYQSMQLYPREERERERLEALGMKYSRFLTARFEDTGLIPVYRILKRLGEKCTSIQKNRHACRIVEFYNETGIPDEEIENNKACFRQDLRRDYGMFFQYLQRICGIFLLEITEDLERKFKTFFYALDTTWTIHIPEIEISTFLYIYIMNYKKNFDVLRAIKNLNKILHKPYDTSVEETTQEQLEIFGGEEERLQIYLKTLISKITWTGNYIIEKNIKDFKSLLSCCKTPESLNNYWRRRCDKHKKIFNRNVWYVKKLIVWKRIQILKNLEKGLLN</sequence>
<reference evidence="1 2" key="2">
    <citation type="journal article" date="2012" name="Proc. Natl. Acad. Sci. U.S.A.">
        <title>Gain and loss of multiple functionally related, horizontally transferred genes in the reduced genomes of two microsporidian parasites.</title>
        <authorList>
            <person name="Pombert J.-F."/>
            <person name="Selman M."/>
            <person name="Burki F."/>
            <person name="Bardell F.T."/>
            <person name="Farinelli L."/>
            <person name="Solter L.F."/>
            <person name="Whitman D.W."/>
            <person name="Weiss L.M."/>
            <person name="Corradi N."/>
            <person name="Keeling P.J."/>
        </authorList>
    </citation>
    <scope>NUCLEOTIDE SEQUENCE [LARGE SCALE GENOMIC DNA]</scope>
    <source>
        <strain evidence="1 2">ATCC 50506</strain>
    </source>
</reference>
<dbReference type="EMBL" id="CP001947">
    <property type="protein sequence ID" value="ADM11725.1"/>
    <property type="molecule type" value="Genomic_DNA"/>
</dbReference>
<dbReference type="HOGENOM" id="CLU_672737_0_0_1"/>
<accession>E0S7P6</accession>
<dbReference type="Proteomes" id="UP000002313">
    <property type="component" value="Chromosome VI"/>
</dbReference>
<dbReference type="KEGG" id="ein:Eint_061180"/>
<organism evidence="1 2">
    <name type="scientific">Encephalitozoon intestinalis (strain ATCC 50506)</name>
    <name type="common">Microsporidian parasite</name>
    <name type="synonym">Septata intestinalis</name>
    <dbReference type="NCBI Taxonomy" id="876142"/>
    <lineage>
        <taxon>Eukaryota</taxon>
        <taxon>Fungi</taxon>
        <taxon>Fungi incertae sedis</taxon>
        <taxon>Microsporidia</taxon>
        <taxon>Unikaryonidae</taxon>
        <taxon>Encephalitozoon</taxon>
    </lineage>
</organism>
<proteinExistence type="predicted"/>
<dbReference type="RefSeq" id="XP_003073085.1">
    <property type="nucleotide sequence ID" value="XM_003073039.1"/>
</dbReference>
<dbReference type="AlphaFoldDB" id="E0S7P6"/>
<gene>
    <name evidence="1" type="ORF">Eint_061180</name>
</gene>
<dbReference type="VEuPathDB" id="MicrosporidiaDB:Eint_061180"/>
<name>E0S7P6_ENCIT</name>
<evidence type="ECO:0000313" key="2">
    <source>
        <dbReference type="Proteomes" id="UP000002313"/>
    </source>
</evidence>
<keyword evidence="2" id="KW-1185">Reference proteome</keyword>
<evidence type="ECO:0000313" key="1">
    <source>
        <dbReference type="EMBL" id="ADM11725.1"/>
    </source>
</evidence>
<protein>
    <submittedName>
        <fullName evidence="1">Uncharacterized protein</fullName>
    </submittedName>
</protein>
<reference evidence="1 2" key="1">
    <citation type="journal article" date="2010" name="Nat. Commun.">
        <title>The complete sequence of the smallest known nuclear genome from the microsporidian Encephalitozoon intestinalis.</title>
        <authorList>
            <person name="Corradi N."/>
            <person name="Pombert J.-F."/>
            <person name="Farinelli L."/>
            <person name="Didier E.S."/>
            <person name="Keeling P.J."/>
        </authorList>
    </citation>
    <scope>NUCLEOTIDE SEQUENCE [LARGE SCALE GENOMIC DNA]</scope>
    <source>
        <strain evidence="1 2">ATCC 50506</strain>
    </source>
</reference>
<dbReference type="GeneID" id="9697899"/>
<dbReference type="OrthoDB" id="2191179at2759"/>